<name>A0A7C8VME7_ORBOL</name>
<gene>
    <name evidence="1" type="ORF">TWF970_008847</name>
</gene>
<reference evidence="1 2" key="1">
    <citation type="submission" date="2020-01" db="EMBL/GenBank/DDBJ databases">
        <authorList>
            <person name="Palmer J.M."/>
        </authorList>
    </citation>
    <scope>NUCLEOTIDE SEQUENCE [LARGE SCALE GENOMIC DNA]</scope>
    <source>
        <strain evidence="1 2">TWF970</strain>
    </source>
</reference>
<comment type="caution">
    <text evidence="1">The sequence shown here is derived from an EMBL/GenBank/DDBJ whole genome shotgun (WGS) entry which is preliminary data.</text>
</comment>
<evidence type="ECO:0000313" key="1">
    <source>
        <dbReference type="EMBL" id="KAF3287020.1"/>
    </source>
</evidence>
<proteinExistence type="predicted"/>
<dbReference type="OrthoDB" id="1911848at2759"/>
<protein>
    <submittedName>
        <fullName evidence="1">Uncharacterized protein</fullName>
    </submittedName>
</protein>
<accession>A0A7C8VME7</accession>
<evidence type="ECO:0000313" key="2">
    <source>
        <dbReference type="Proteomes" id="UP000474640"/>
    </source>
</evidence>
<dbReference type="EMBL" id="JAABOJ010000005">
    <property type="protein sequence ID" value="KAF3287020.1"/>
    <property type="molecule type" value="Genomic_DNA"/>
</dbReference>
<sequence>MHLTDERSSIRQGYELLASTATLKASVNENKDKGYVDNRIPTSINENQSEMQYLRKGLTLSKNQAVYVKIRDYCGPPLEPTSEQKQQAKRHQKRAYFLVLLSMNTLMAQNYSKLDMDQIYEYDDSDDDEDVELIELVRLADSKLRILIKNFYNIF</sequence>
<dbReference type="AlphaFoldDB" id="A0A7C8VME7"/>
<organism evidence="1 2">
    <name type="scientific">Orbilia oligospora</name>
    <name type="common">Nematode-trapping fungus</name>
    <name type="synonym">Arthrobotrys oligospora</name>
    <dbReference type="NCBI Taxonomy" id="2813651"/>
    <lineage>
        <taxon>Eukaryota</taxon>
        <taxon>Fungi</taxon>
        <taxon>Dikarya</taxon>
        <taxon>Ascomycota</taxon>
        <taxon>Pezizomycotina</taxon>
        <taxon>Orbiliomycetes</taxon>
        <taxon>Orbiliales</taxon>
        <taxon>Orbiliaceae</taxon>
        <taxon>Orbilia</taxon>
    </lineage>
</organism>
<dbReference type="Proteomes" id="UP000474640">
    <property type="component" value="Unassembled WGS sequence"/>
</dbReference>